<evidence type="ECO:0000313" key="2">
    <source>
        <dbReference type="Proteomes" id="UP001396334"/>
    </source>
</evidence>
<comment type="caution">
    <text evidence="1">The sequence shown here is derived from an EMBL/GenBank/DDBJ whole genome shotgun (WGS) entry which is preliminary data.</text>
</comment>
<reference evidence="1 2" key="1">
    <citation type="journal article" date="2024" name="G3 (Bethesda)">
        <title>Genome assembly of Hibiscus sabdariffa L. provides insights into metabolisms of medicinal natural products.</title>
        <authorList>
            <person name="Kim T."/>
        </authorList>
    </citation>
    <scope>NUCLEOTIDE SEQUENCE [LARGE SCALE GENOMIC DNA]</scope>
    <source>
        <strain evidence="1">TK-2024</strain>
        <tissue evidence="1">Old leaves</tissue>
    </source>
</reference>
<gene>
    <name evidence="1" type="ORF">V6N11_075486</name>
</gene>
<dbReference type="EMBL" id="JBBPBN010000026">
    <property type="protein sequence ID" value="KAK9008597.1"/>
    <property type="molecule type" value="Genomic_DNA"/>
</dbReference>
<protein>
    <submittedName>
        <fullName evidence="1">Uncharacterized protein</fullName>
    </submittedName>
</protein>
<keyword evidence="2" id="KW-1185">Reference proteome</keyword>
<name>A0ABR2R6P0_9ROSI</name>
<organism evidence="1 2">
    <name type="scientific">Hibiscus sabdariffa</name>
    <name type="common">roselle</name>
    <dbReference type="NCBI Taxonomy" id="183260"/>
    <lineage>
        <taxon>Eukaryota</taxon>
        <taxon>Viridiplantae</taxon>
        <taxon>Streptophyta</taxon>
        <taxon>Embryophyta</taxon>
        <taxon>Tracheophyta</taxon>
        <taxon>Spermatophyta</taxon>
        <taxon>Magnoliopsida</taxon>
        <taxon>eudicotyledons</taxon>
        <taxon>Gunneridae</taxon>
        <taxon>Pentapetalae</taxon>
        <taxon>rosids</taxon>
        <taxon>malvids</taxon>
        <taxon>Malvales</taxon>
        <taxon>Malvaceae</taxon>
        <taxon>Malvoideae</taxon>
        <taxon>Hibiscus</taxon>
    </lineage>
</organism>
<dbReference type="Proteomes" id="UP001396334">
    <property type="component" value="Unassembled WGS sequence"/>
</dbReference>
<sequence length="163" mass="17905">MWFIWRVKVLKWSILMRSGGKASILPKNLPGNHNHPALTILGNLDAGKANSKAKSRVGFKFNKSLKSNVIKGLQVQKKLYTWLSVEDWVHAMSYHIDSIAQCLEVNATDGLHGMEEDDPGLDHEQIASADHEIDNGLVNIVHGLVESTENVGLLTLSGGLLSN</sequence>
<evidence type="ECO:0000313" key="1">
    <source>
        <dbReference type="EMBL" id="KAK9008597.1"/>
    </source>
</evidence>
<proteinExistence type="predicted"/>
<accession>A0ABR2R6P0</accession>